<dbReference type="AlphaFoldDB" id="A0AAW6TQH4"/>
<organism evidence="1 2">
    <name type="scientific">Anaerobaca lacustris</name>
    <dbReference type="NCBI Taxonomy" id="3044600"/>
    <lineage>
        <taxon>Bacteria</taxon>
        <taxon>Pseudomonadati</taxon>
        <taxon>Planctomycetota</taxon>
        <taxon>Phycisphaerae</taxon>
        <taxon>Sedimentisphaerales</taxon>
        <taxon>Anaerobacaceae</taxon>
        <taxon>Anaerobaca</taxon>
    </lineage>
</organism>
<sequence>MAKKALKQGTAAERPSEKQIVKQIREHAGRSKPDPEAFAAGKRYSAATMRSRRFNYDRRTADGAVIHYFHTPGESLTGVLGESQKAQIPRGTSASFEYLFPLVLDDNSLVYLPNNRRLRKLIDKSKCLWQRITITYKGKLMTNHGHYEKVYTVEPAPLGKDGVGAAGRKILAKAAKEAATRPRKVQKVGS</sequence>
<protein>
    <submittedName>
        <fullName evidence="1">Uncharacterized protein</fullName>
    </submittedName>
</protein>
<dbReference type="Proteomes" id="UP001431776">
    <property type="component" value="Unassembled WGS sequence"/>
</dbReference>
<evidence type="ECO:0000313" key="1">
    <source>
        <dbReference type="EMBL" id="MDI6447892.1"/>
    </source>
</evidence>
<gene>
    <name evidence="1" type="ORF">QJ522_02455</name>
</gene>
<keyword evidence="2" id="KW-1185">Reference proteome</keyword>
<comment type="caution">
    <text evidence="1">The sequence shown here is derived from an EMBL/GenBank/DDBJ whole genome shotgun (WGS) entry which is preliminary data.</text>
</comment>
<proteinExistence type="predicted"/>
<dbReference type="EMBL" id="JASCXX010000002">
    <property type="protein sequence ID" value="MDI6447892.1"/>
    <property type="molecule type" value="Genomic_DNA"/>
</dbReference>
<name>A0AAW6TQH4_9BACT</name>
<accession>A0AAW6TQH4</accession>
<dbReference type="RefSeq" id="WP_349243303.1">
    <property type="nucleotide sequence ID" value="NZ_JASCXX010000002.1"/>
</dbReference>
<evidence type="ECO:0000313" key="2">
    <source>
        <dbReference type="Proteomes" id="UP001431776"/>
    </source>
</evidence>
<reference evidence="1" key="1">
    <citation type="submission" date="2023-05" db="EMBL/GenBank/DDBJ databases">
        <title>Anaerotaeda fermentans gen. nov., sp. nov., a novel anaerobic planctomycete of the new family within the order Sedimentisphaerales isolated from Taman Peninsula, Russia.</title>
        <authorList>
            <person name="Khomyakova M.A."/>
            <person name="Merkel A.Y."/>
            <person name="Slobodkin A.I."/>
        </authorList>
    </citation>
    <scope>NUCLEOTIDE SEQUENCE</scope>
    <source>
        <strain evidence="1">M17dextr</strain>
    </source>
</reference>